<dbReference type="InterPro" id="IPR051476">
    <property type="entry name" value="Bac_ResReg_Asp_Phosphatase"/>
</dbReference>
<dbReference type="InterPro" id="IPR019734">
    <property type="entry name" value="TPR_rpt"/>
</dbReference>
<keyword evidence="4 7" id="KW-0802">TPR repeat</keyword>
<dbReference type="PANTHER" id="PTHR46630:SF1">
    <property type="entry name" value="TETRATRICOPEPTIDE REPEAT PROTEIN 29"/>
    <property type="match status" value="1"/>
</dbReference>
<dbReference type="GO" id="GO:0005929">
    <property type="term" value="C:cilium"/>
    <property type="evidence" value="ECO:0007669"/>
    <property type="project" value="TreeGrafter"/>
</dbReference>
<dbReference type="EMBL" id="CADEBD010000300">
    <property type="protein sequence ID" value="CAB3236066.1"/>
    <property type="molecule type" value="Genomic_DNA"/>
</dbReference>
<dbReference type="SUPFAM" id="SSF48452">
    <property type="entry name" value="TPR-like"/>
    <property type="match status" value="1"/>
</dbReference>
<evidence type="ECO:0000256" key="1">
    <source>
        <dbReference type="ARBA" id="ARBA00004496"/>
    </source>
</evidence>
<dbReference type="Gene3D" id="1.25.40.10">
    <property type="entry name" value="Tetratricopeptide repeat domain"/>
    <property type="match status" value="1"/>
</dbReference>
<gene>
    <name evidence="8" type="ORF">APLA_LOCUS7208</name>
</gene>
<dbReference type="GO" id="GO:0005737">
    <property type="term" value="C:cytoplasm"/>
    <property type="evidence" value="ECO:0007669"/>
    <property type="project" value="UniProtKB-SubCell"/>
</dbReference>
<evidence type="ECO:0000256" key="4">
    <source>
        <dbReference type="ARBA" id="ARBA00022803"/>
    </source>
</evidence>
<comment type="caution">
    <text evidence="8">The sequence shown here is derived from an EMBL/GenBank/DDBJ whole genome shotgun (WGS) entry which is preliminary data.</text>
</comment>
<evidence type="ECO:0000256" key="2">
    <source>
        <dbReference type="ARBA" id="ARBA00022490"/>
    </source>
</evidence>
<proteinExistence type="predicted"/>
<feature type="repeat" description="TPR" evidence="7">
    <location>
        <begin position="266"/>
        <end position="299"/>
    </location>
</feature>
<evidence type="ECO:0000256" key="3">
    <source>
        <dbReference type="ARBA" id="ARBA00022737"/>
    </source>
</evidence>
<dbReference type="GO" id="GO:0003341">
    <property type="term" value="P:cilium movement"/>
    <property type="evidence" value="ECO:0007669"/>
    <property type="project" value="TreeGrafter"/>
</dbReference>
<accession>A0A8S0ZRW9</accession>
<comment type="function">
    <text evidence="6">Axonemal protein which is implicated in axonemal and/or peri-axonemal structure assembly and regulates flagellum assembly and beating and therefore sperm motility.</text>
</comment>
<comment type="subcellular location">
    <subcellularLocation>
        <location evidence="1">Cytoplasm</location>
    </subcellularLocation>
</comment>
<evidence type="ECO:0000256" key="5">
    <source>
        <dbReference type="ARBA" id="ARBA00040665"/>
    </source>
</evidence>
<dbReference type="PANTHER" id="PTHR46630">
    <property type="entry name" value="TETRATRICOPEPTIDE REPEAT PROTEIN 29"/>
    <property type="match status" value="1"/>
</dbReference>
<reference evidence="8 9" key="1">
    <citation type="submission" date="2020-04" db="EMBL/GenBank/DDBJ databases">
        <authorList>
            <person name="Wallbank WR R."/>
            <person name="Pardo Diaz C."/>
            <person name="Kozak K."/>
            <person name="Martin S."/>
            <person name="Jiggins C."/>
            <person name="Moest M."/>
            <person name="Warren A I."/>
            <person name="Byers J.R.P. K."/>
            <person name="Montejo-Kovacevich G."/>
            <person name="Yen C E."/>
        </authorList>
    </citation>
    <scope>NUCLEOTIDE SEQUENCE [LARGE SCALE GENOMIC DNA]</scope>
</reference>
<name>A0A8S0ZRW9_ARCPL</name>
<protein>
    <recommendedName>
        <fullName evidence="5">Tetratricopeptide repeat protein 29</fullName>
    </recommendedName>
</protein>
<dbReference type="AlphaFoldDB" id="A0A8S0ZRW9"/>
<dbReference type="InterPro" id="IPR011990">
    <property type="entry name" value="TPR-like_helical_dom_sf"/>
</dbReference>
<keyword evidence="2" id="KW-0963">Cytoplasm</keyword>
<dbReference type="PROSITE" id="PS50005">
    <property type="entry name" value="TPR"/>
    <property type="match status" value="1"/>
</dbReference>
<dbReference type="OrthoDB" id="2585512at2759"/>
<evidence type="ECO:0000313" key="9">
    <source>
        <dbReference type="Proteomes" id="UP000494256"/>
    </source>
</evidence>
<evidence type="ECO:0000256" key="7">
    <source>
        <dbReference type="PROSITE-ProRule" id="PRU00339"/>
    </source>
</evidence>
<keyword evidence="3" id="KW-0677">Repeat</keyword>
<sequence length="533" mass="60863">MNSGTTKRRQLPKLYACATKLSLENLRNKALFGLDLLDAKGIRRIKVPLHECIILELRESGYAESSSYLQDLIYDNVQLLEEDELGIVVDLRKRPDYLNHIYPILQRAEREHDKGDSKKETLHLLGLALFFADREKGILWLAEKLFLAAIAVASQYLIDGGRQKACCKYRYAKFLLDKFPAIDEEPFNILTEVRDTSIGKDWLLHEDTEPDINPKETVFRVTAIQLHRVLINNARKYRPTDAAKAERLSRLAERRAKDAEDTDKEAEAIIEIGICQLVMNNLNSAQKTFERALQIHQKSNNIEGLCETKMHLAAVMQRLGAHEIAAKLLTEMGMLAMDNGLRRQLGRALHLLGELHLRREKPELGTQHLTEAFMCFMGFGFNVIKSELEAPQAEGPEKNSKILSAICSPETSEIFEEEAEQSRLMAAISAGQELMASYFNLLRESRTCAIAKMKTIEWKLDKRGWWNFRRDHNYLPCPCPAHNRTPLDVLRIKQQEEKEATIVSTLDMHDDVGRMVSAQDIMKLRSSYLAGFT</sequence>
<organism evidence="8 9">
    <name type="scientific">Arctia plantaginis</name>
    <name type="common">Wood tiger moth</name>
    <name type="synonym">Phalaena plantaginis</name>
    <dbReference type="NCBI Taxonomy" id="874455"/>
    <lineage>
        <taxon>Eukaryota</taxon>
        <taxon>Metazoa</taxon>
        <taxon>Ecdysozoa</taxon>
        <taxon>Arthropoda</taxon>
        <taxon>Hexapoda</taxon>
        <taxon>Insecta</taxon>
        <taxon>Pterygota</taxon>
        <taxon>Neoptera</taxon>
        <taxon>Endopterygota</taxon>
        <taxon>Lepidoptera</taxon>
        <taxon>Glossata</taxon>
        <taxon>Ditrysia</taxon>
        <taxon>Noctuoidea</taxon>
        <taxon>Erebidae</taxon>
        <taxon>Arctiinae</taxon>
        <taxon>Arctia</taxon>
    </lineage>
</organism>
<dbReference type="Proteomes" id="UP000494256">
    <property type="component" value="Unassembled WGS sequence"/>
</dbReference>
<evidence type="ECO:0000313" key="8">
    <source>
        <dbReference type="EMBL" id="CAB3236066.1"/>
    </source>
</evidence>
<evidence type="ECO:0000256" key="6">
    <source>
        <dbReference type="ARBA" id="ARBA00044739"/>
    </source>
</evidence>